<feature type="domain" description="Aldehyde dehydrogenase" evidence="5">
    <location>
        <begin position="27"/>
        <end position="493"/>
    </location>
</feature>
<evidence type="ECO:0000256" key="4">
    <source>
        <dbReference type="RuleBase" id="RU003345"/>
    </source>
</evidence>
<name>A0A7Z2GPC2_9BURK</name>
<dbReference type="OrthoDB" id="6187633at2"/>
<dbReference type="EMBL" id="CP046915">
    <property type="protein sequence ID" value="QGZ65219.1"/>
    <property type="molecule type" value="Genomic_DNA"/>
</dbReference>
<dbReference type="InterPro" id="IPR016163">
    <property type="entry name" value="Ald_DH_C"/>
</dbReference>
<evidence type="ECO:0000256" key="2">
    <source>
        <dbReference type="ARBA" id="ARBA00023002"/>
    </source>
</evidence>
<dbReference type="PROSITE" id="PS00687">
    <property type="entry name" value="ALDEHYDE_DEHYDR_GLU"/>
    <property type="match status" value="1"/>
</dbReference>
<reference evidence="6 7" key="1">
    <citation type="submission" date="2019-12" db="EMBL/GenBank/DDBJ databases">
        <title>Paraburkholderia acidiphila 7Q-K02 sp. nov and Paraburkholderia acidisoli DHF22 sp. nov., two strains isolated from forest soil.</title>
        <authorList>
            <person name="Gao Z."/>
            <person name="Qiu L."/>
        </authorList>
    </citation>
    <scope>NUCLEOTIDE SEQUENCE [LARGE SCALE GENOMIC DNA]</scope>
    <source>
        <strain evidence="6 7">DHF22</strain>
    </source>
</reference>
<protein>
    <submittedName>
        <fullName evidence="6">Aldehyde dehydrogenase family protein</fullName>
    </submittedName>
</protein>
<dbReference type="SUPFAM" id="SSF53720">
    <property type="entry name" value="ALDH-like"/>
    <property type="match status" value="1"/>
</dbReference>
<dbReference type="CDD" id="cd07116">
    <property type="entry name" value="ALDH_ACDHII-AcoD"/>
    <property type="match status" value="1"/>
</dbReference>
<dbReference type="InterPro" id="IPR016161">
    <property type="entry name" value="Ald_DH/histidinol_DH"/>
</dbReference>
<dbReference type="Pfam" id="PF00171">
    <property type="entry name" value="Aldedh"/>
    <property type="match status" value="1"/>
</dbReference>
<proteinExistence type="inferred from homology"/>
<accession>A0A7Z2GPC2</accession>
<dbReference type="Gene3D" id="3.40.605.10">
    <property type="entry name" value="Aldehyde Dehydrogenase, Chain A, domain 1"/>
    <property type="match status" value="1"/>
</dbReference>
<comment type="similarity">
    <text evidence="1 4">Belongs to the aldehyde dehydrogenase family.</text>
</comment>
<evidence type="ECO:0000313" key="7">
    <source>
        <dbReference type="Proteomes" id="UP000433577"/>
    </source>
</evidence>
<dbReference type="Gene3D" id="3.40.309.10">
    <property type="entry name" value="Aldehyde Dehydrogenase, Chain A, domain 2"/>
    <property type="match status" value="1"/>
</dbReference>
<dbReference type="GO" id="GO:0004030">
    <property type="term" value="F:aldehyde dehydrogenase [NAD(P)+] activity"/>
    <property type="evidence" value="ECO:0007669"/>
    <property type="project" value="UniProtKB-ARBA"/>
</dbReference>
<dbReference type="InterPro" id="IPR016162">
    <property type="entry name" value="Ald_DH_N"/>
</dbReference>
<dbReference type="PANTHER" id="PTHR43111">
    <property type="entry name" value="ALDEHYDE DEHYDROGENASE B-RELATED"/>
    <property type="match status" value="1"/>
</dbReference>
<dbReference type="FunFam" id="3.40.605.10:FF:000001">
    <property type="entry name" value="Aldehyde dehydrogenase 1"/>
    <property type="match status" value="1"/>
</dbReference>
<dbReference type="InterPro" id="IPR029510">
    <property type="entry name" value="Ald_DH_CS_GLU"/>
</dbReference>
<evidence type="ECO:0000259" key="5">
    <source>
        <dbReference type="Pfam" id="PF00171"/>
    </source>
</evidence>
<gene>
    <name evidence="6" type="ORF">FAZ98_25960</name>
</gene>
<dbReference type="AlphaFoldDB" id="A0A7Z2GPC2"/>
<feature type="active site" evidence="3">
    <location>
        <position position="262"/>
    </location>
</feature>
<sequence length="506" mass="55854">MNHAELQYLSTEYPFRKQYENFIGGQWVKPTGGEYFDNISPITGEPFTSIPRSREADVELALDAAQKAKDAWGKTSPTDRANLLSKIADRIEANLTRLAVAETIDNGKPLRESMAADIPLAVDHFRYFASAIRAQEGAISQIDNDTVAYHFHEPLGVVGQIIPWNFPILMATWKLAPALAAGNCVVLKPAEQTPASILVLMELIQDILPAGVVNVVNGFGLEAGKPLASNKRVSKVAFTGETTTGRLIMQYASQNLIPVTLELGGKSPNIFFADVMDHDDSFLDKALEGFTMFALNQGEVCTCPSRAIVDEKIYDRFIERAIQRVGAIVQGHPLDPKTMIGAQASQEQLEKILSYLDLGKQEGAQCLTGGERNALQGELKNGYYIKPTVFKGNNKMRIFQEEIFGPVVSVTTFKTEEEALQIANDTLYGLGAGIWTRDGTRAYRFGRAIQAGRVWTNCYHAYPAHAAFGGYKQSGIGRETHKMMLDHYQQTKNLLVSYSDKPLGFF</sequence>
<dbReference type="FunFam" id="3.40.309.10:FF:000017">
    <property type="entry name" value="Aldehyde dehydrogenase B"/>
    <property type="match status" value="1"/>
</dbReference>
<evidence type="ECO:0000256" key="1">
    <source>
        <dbReference type="ARBA" id="ARBA00009986"/>
    </source>
</evidence>
<dbReference type="KEGG" id="pacs:FAZ98_25960"/>
<dbReference type="PROSITE" id="PS00070">
    <property type="entry name" value="ALDEHYDE_DEHYDR_CYS"/>
    <property type="match status" value="1"/>
</dbReference>
<dbReference type="RefSeq" id="WP_158955431.1">
    <property type="nucleotide sequence ID" value="NZ_CP046915.1"/>
</dbReference>
<evidence type="ECO:0000256" key="3">
    <source>
        <dbReference type="PROSITE-ProRule" id="PRU10007"/>
    </source>
</evidence>
<keyword evidence="2 4" id="KW-0560">Oxidoreductase</keyword>
<dbReference type="PANTHER" id="PTHR43111:SF1">
    <property type="entry name" value="ALDEHYDE DEHYDROGENASE B-RELATED"/>
    <property type="match status" value="1"/>
</dbReference>
<organism evidence="6 7">
    <name type="scientific">Paraburkholderia acidisoli</name>
    <dbReference type="NCBI Taxonomy" id="2571748"/>
    <lineage>
        <taxon>Bacteria</taxon>
        <taxon>Pseudomonadati</taxon>
        <taxon>Pseudomonadota</taxon>
        <taxon>Betaproteobacteria</taxon>
        <taxon>Burkholderiales</taxon>
        <taxon>Burkholderiaceae</taxon>
        <taxon>Paraburkholderia</taxon>
    </lineage>
</organism>
<evidence type="ECO:0000313" key="6">
    <source>
        <dbReference type="EMBL" id="QGZ65219.1"/>
    </source>
</evidence>
<keyword evidence="7" id="KW-1185">Reference proteome</keyword>
<dbReference type="InterPro" id="IPR015590">
    <property type="entry name" value="Aldehyde_DH_dom"/>
</dbReference>
<dbReference type="Proteomes" id="UP000433577">
    <property type="component" value="Chromosome 3"/>
</dbReference>
<dbReference type="InterPro" id="IPR016160">
    <property type="entry name" value="Ald_DH_CS_CYS"/>
</dbReference>